<evidence type="ECO:0000259" key="1">
    <source>
        <dbReference type="Pfam" id="PF05678"/>
    </source>
</evidence>
<evidence type="ECO:0000313" key="2">
    <source>
        <dbReference type="EMBL" id="KAF4388984.1"/>
    </source>
</evidence>
<feature type="domain" description="VQ" evidence="1">
    <location>
        <begin position="21"/>
        <end position="47"/>
    </location>
</feature>
<dbReference type="Pfam" id="PF05678">
    <property type="entry name" value="VQ"/>
    <property type="match status" value="1"/>
</dbReference>
<reference evidence="2 3" key="1">
    <citation type="journal article" date="2020" name="bioRxiv">
        <title>Sequence and annotation of 42 cannabis genomes reveals extensive copy number variation in cannabinoid synthesis and pathogen resistance genes.</title>
        <authorList>
            <person name="Mckernan K.J."/>
            <person name="Helbert Y."/>
            <person name="Kane L.T."/>
            <person name="Ebling H."/>
            <person name="Zhang L."/>
            <person name="Liu B."/>
            <person name="Eaton Z."/>
            <person name="Mclaughlin S."/>
            <person name="Kingan S."/>
            <person name="Baybayan P."/>
            <person name="Concepcion G."/>
            <person name="Jordan M."/>
            <person name="Riva A."/>
            <person name="Barbazuk W."/>
            <person name="Harkins T."/>
        </authorList>
    </citation>
    <scope>NUCLEOTIDE SEQUENCE [LARGE SCALE GENOMIC DNA]</scope>
    <source>
        <strain evidence="3">cv. Jamaican Lion 4</strain>
        <tissue evidence="2">Leaf</tissue>
    </source>
</reference>
<protein>
    <recommendedName>
        <fullName evidence="1">VQ domain-containing protein</fullName>
    </recommendedName>
</protein>
<dbReference type="InterPro" id="IPR008889">
    <property type="entry name" value="VQ"/>
</dbReference>
<dbReference type="PANTHER" id="PTHR33624:SF24">
    <property type="entry name" value="VQ DOMAIN-CONTAINING PROTEIN"/>
    <property type="match status" value="1"/>
</dbReference>
<gene>
    <name evidence="2" type="ORF">F8388_026713</name>
</gene>
<sequence length="190" mass="21914">MKTQKDMMKKNTKKGVKVVYISSPMKVKTSASEFRALVQELTGINSDAERYMENNNINGVGVGVGVGSDTSLSSYSHHHHHHNILDQQEDQRLRVKTEDHHLSSFSLNTISDHFFDFSATTSSEYLSLIPTQTFGNDRRLRYDCYFSSFCGNQWKLHVVAKQSQKEDGIILRRRKKWAKIVIWFDRGLEL</sequence>
<dbReference type="AlphaFoldDB" id="A0A7J6H1A0"/>
<comment type="caution">
    <text evidence="2">The sequence shown here is derived from an EMBL/GenBank/DDBJ whole genome shotgun (WGS) entry which is preliminary data.</text>
</comment>
<dbReference type="InterPro" id="IPR039335">
    <property type="entry name" value="SIB1/2"/>
</dbReference>
<dbReference type="PANTHER" id="PTHR33624">
    <property type="entry name" value="SIGMA FACTOR BINDING PROTEIN 1, CHLOROPLASTIC"/>
    <property type="match status" value="1"/>
</dbReference>
<evidence type="ECO:0000313" key="3">
    <source>
        <dbReference type="Proteomes" id="UP000525078"/>
    </source>
</evidence>
<dbReference type="EMBL" id="JAATIP010000032">
    <property type="protein sequence ID" value="KAF4388984.1"/>
    <property type="molecule type" value="Genomic_DNA"/>
</dbReference>
<accession>A0A7J6H1A0</accession>
<name>A0A7J6H1A0_CANSA</name>
<dbReference type="Proteomes" id="UP000525078">
    <property type="component" value="Unassembled WGS sequence"/>
</dbReference>
<proteinExistence type="predicted"/>
<organism evidence="2 3">
    <name type="scientific">Cannabis sativa</name>
    <name type="common">Hemp</name>
    <name type="synonym">Marijuana</name>
    <dbReference type="NCBI Taxonomy" id="3483"/>
    <lineage>
        <taxon>Eukaryota</taxon>
        <taxon>Viridiplantae</taxon>
        <taxon>Streptophyta</taxon>
        <taxon>Embryophyta</taxon>
        <taxon>Tracheophyta</taxon>
        <taxon>Spermatophyta</taxon>
        <taxon>Magnoliopsida</taxon>
        <taxon>eudicotyledons</taxon>
        <taxon>Gunneridae</taxon>
        <taxon>Pentapetalae</taxon>
        <taxon>rosids</taxon>
        <taxon>fabids</taxon>
        <taxon>Rosales</taxon>
        <taxon>Cannabaceae</taxon>
        <taxon>Cannabis</taxon>
    </lineage>
</organism>